<evidence type="ECO:0000313" key="1">
    <source>
        <dbReference type="EMBL" id="CAF4995813.1"/>
    </source>
</evidence>
<reference evidence="1" key="1">
    <citation type="submission" date="2021-02" db="EMBL/GenBank/DDBJ databases">
        <authorList>
            <person name="Nowell W R."/>
        </authorList>
    </citation>
    <scope>NUCLEOTIDE SEQUENCE</scope>
</reference>
<protein>
    <submittedName>
        <fullName evidence="1">Uncharacterized protein</fullName>
    </submittedName>
</protein>
<feature type="non-terminal residue" evidence="1">
    <location>
        <position position="1"/>
    </location>
</feature>
<dbReference type="Proteomes" id="UP000681720">
    <property type="component" value="Unassembled WGS sequence"/>
</dbReference>
<name>A0A8S3DSE5_9BILA</name>
<sequence>FLRGRVQDELKIPCYKPANGETVTISTPHGVPVDIEPGLVQQLKEETADVCRSEKRSKQMRGTLIIKDGRLRLVRSSTAMNELGLVHHTVQFHSRFPSSINIRPITLVSLIQLLERELNSNENESKHRTILISDNLIHIDNQQLRVSIETNGDVDIAWTLNNELLGQRVSSHIKSFIDQHTSTANVIIISDSAASPDPM</sequence>
<dbReference type="PANTHER" id="PTHR11203">
    <property type="entry name" value="CLEAVAGE AND POLYADENYLATION SPECIFICITY FACTOR FAMILY MEMBER"/>
    <property type="match status" value="1"/>
</dbReference>
<accession>A0A8S3DSE5</accession>
<evidence type="ECO:0000313" key="2">
    <source>
        <dbReference type="Proteomes" id="UP000681720"/>
    </source>
</evidence>
<dbReference type="GO" id="GO:0004521">
    <property type="term" value="F:RNA endonuclease activity"/>
    <property type="evidence" value="ECO:0007669"/>
    <property type="project" value="TreeGrafter"/>
</dbReference>
<dbReference type="AlphaFoldDB" id="A0A8S3DSE5"/>
<dbReference type="InterPro" id="IPR050698">
    <property type="entry name" value="MBL"/>
</dbReference>
<organism evidence="1 2">
    <name type="scientific">Rotaria magnacalcarata</name>
    <dbReference type="NCBI Taxonomy" id="392030"/>
    <lineage>
        <taxon>Eukaryota</taxon>
        <taxon>Metazoa</taxon>
        <taxon>Spiralia</taxon>
        <taxon>Gnathifera</taxon>
        <taxon>Rotifera</taxon>
        <taxon>Eurotatoria</taxon>
        <taxon>Bdelloidea</taxon>
        <taxon>Philodinida</taxon>
        <taxon>Philodinidae</taxon>
        <taxon>Rotaria</taxon>
    </lineage>
</organism>
<dbReference type="GO" id="GO:0005634">
    <property type="term" value="C:nucleus"/>
    <property type="evidence" value="ECO:0007669"/>
    <property type="project" value="TreeGrafter"/>
</dbReference>
<proteinExistence type="predicted"/>
<dbReference type="PANTHER" id="PTHR11203:SF37">
    <property type="entry name" value="INTEGRATOR COMPLEX SUBUNIT 11"/>
    <property type="match status" value="1"/>
</dbReference>
<comment type="caution">
    <text evidence="1">The sequence shown here is derived from an EMBL/GenBank/DDBJ whole genome shotgun (WGS) entry which is preliminary data.</text>
</comment>
<dbReference type="GO" id="GO:0016180">
    <property type="term" value="P:snRNA processing"/>
    <property type="evidence" value="ECO:0007669"/>
    <property type="project" value="TreeGrafter"/>
</dbReference>
<gene>
    <name evidence="1" type="ORF">GIL414_LOCUS56933</name>
</gene>
<dbReference type="EMBL" id="CAJOBJ010205569">
    <property type="protein sequence ID" value="CAF4995813.1"/>
    <property type="molecule type" value="Genomic_DNA"/>
</dbReference>